<organism evidence="1 2">
    <name type="scientific">Glossina pallidipes</name>
    <name type="common">Tsetse fly</name>
    <dbReference type="NCBI Taxonomy" id="7398"/>
    <lineage>
        <taxon>Eukaryota</taxon>
        <taxon>Metazoa</taxon>
        <taxon>Ecdysozoa</taxon>
        <taxon>Arthropoda</taxon>
        <taxon>Hexapoda</taxon>
        <taxon>Insecta</taxon>
        <taxon>Pterygota</taxon>
        <taxon>Neoptera</taxon>
        <taxon>Endopterygota</taxon>
        <taxon>Diptera</taxon>
        <taxon>Brachycera</taxon>
        <taxon>Muscomorpha</taxon>
        <taxon>Hippoboscoidea</taxon>
        <taxon>Glossinidae</taxon>
        <taxon>Glossina</taxon>
    </lineage>
</organism>
<accession>A0A1B0AJ43</accession>
<dbReference type="VEuPathDB" id="VectorBase:GPAI047440"/>
<protein>
    <submittedName>
        <fullName evidence="1">Uncharacterized protein</fullName>
    </submittedName>
</protein>
<proteinExistence type="predicted"/>
<keyword evidence="2" id="KW-1185">Reference proteome</keyword>
<sequence>MNICVIINLSNHEHVVKKCSQAINLQERKQIRDVKGLHVSNVVMNIWTLMEFENFEDQHSWKEALSTFLVYIWLMTSSKIYCRVSKVSQGKKAYGHLSERKYTSRCPIALTAHSRLIPKSRREKAEDFNFAE</sequence>
<dbReference type="EnsemblMetazoa" id="GPAI047440-RA">
    <property type="protein sequence ID" value="GPAI047440-PA"/>
    <property type="gene ID" value="GPAI047440"/>
</dbReference>
<dbReference type="Proteomes" id="UP000092445">
    <property type="component" value="Unassembled WGS sequence"/>
</dbReference>
<evidence type="ECO:0000313" key="2">
    <source>
        <dbReference type="Proteomes" id="UP000092445"/>
    </source>
</evidence>
<dbReference type="AlphaFoldDB" id="A0A1B0AJ43"/>
<reference evidence="2" key="1">
    <citation type="submission" date="2014-03" db="EMBL/GenBank/DDBJ databases">
        <authorList>
            <person name="Aksoy S."/>
            <person name="Warren W."/>
            <person name="Wilson R.K."/>
        </authorList>
    </citation>
    <scope>NUCLEOTIDE SEQUENCE [LARGE SCALE GENOMIC DNA]</scope>
    <source>
        <strain evidence="2">IAEA</strain>
    </source>
</reference>
<name>A0A1B0AJ43_GLOPL</name>
<reference evidence="1" key="2">
    <citation type="submission" date="2020-05" db="UniProtKB">
        <authorList>
            <consortium name="EnsemblMetazoa"/>
        </authorList>
    </citation>
    <scope>IDENTIFICATION</scope>
    <source>
        <strain evidence="1">IAEA</strain>
    </source>
</reference>
<evidence type="ECO:0000313" key="1">
    <source>
        <dbReference type="EnsemblMetazoa" id="GPAI047440-PA"/>
    </source>
</evidence>